<protein>
    <submittedName>
        <fullName evidence="2">Uncharacterized protein</fullName>
    </submittedName>
</protein>
<accession>A0A0Q9XPJ9</accession>
<feature type="region of interest" description="Disordered" evidence="1">
    <location>
        <begin position="55"/>
        <end position="81"/>
    </location>
</feature>
<dbReference type="AlphaFoldDB" id="A0A0Q9XPJ9"/>
<keyword evidence="3" id="KW-1185">Reference proteome</keyword>
<dbReference type="KEGG" id="dmo:Dmoj_GI25943"/>
<dbReference type="Proteomes" id="UP000009192">
    <property type="component" value="Unassembled WGS sequence"/>
</dbReference>
<gene>
    <name evidence="2" type="primary">Dmoj\GI25943</name>
    <name evidence="2" type="ORF">Dmoj_GI25943</name>
</gene>
<evidence type="ECO:0000313" key="2">
    <source>
        <dbReference type="EMBL" id="KRG05859.1"/>
    </source>
</evidence>
<name>A0A0Q9XPJ9_DROMO</name>
<proteinExistence type="predicted"/>
<sequence>MSGSRSHVKIFVSASFYAVQLSDGLPLRQDVATGVHEMTANYSWSSMLRHIRSSMPHATQVRCPARPTEKSRKEKQRNKKR</sequence>
<organism evidence="2 3">
    <name type="scientific">Drosophila mojavensis</name>
    <name type="common">Fruit fly</name>
    <dbReference type="NCBI Taxonomy" id="7230"/>
    <lineage>
        <taxon>Eukaryota</taxon>
        <taxon>Metazoa</taxon>
        <taxon>Ecdysozoa</taxon>
        <taxon>Arthropoda</taxon>
        <taxon>Hexapoda</taxon>
        <taxon>Insecta</taxon>
        <taxon>Pterygota</taxon>
        <taxon>Neoptera</taxon>
        <taxon>Endopterygota</taxon>
        <taxon>Diptera</taxon>
        <taxon>Brachycera</taxon>
        <taxon>Muscomorpha</taxon>
        <taxon>Ephydroidea</taxon>
        <taxon>Drosophilidae</taxon>
        <taxon>Drosophila</taxon>
    </lineage>
</organism>
<evidence type="ECO:0000256" key="1">
    <source>
        <dbReference type="SAM" id="MobiDB-lite"/>
    </source>
</evidence>
<dbReference type="EMBL" id="CH933809">
    <property type="protein sequence ID" value="KRG05859.1"/>
    <property type="molecule type" value="Genomic_DNA"/>
</dbReference>
<evidence type="ECO:0000313" key="3">
    <source>
        <dbReference type="Proteomes" id="UP000009192"/>
    </source>
</evidence>
<dbReference type="InParanoid" id="A0A0Q9XPJ9"/>
<reference evidence="2 3" key="1">
    <citation type="journal article" date="2007" name="Nature">
        <title>Evolution of genes and genomes on the Drosophila phylogeny.</title>
        <authorList>
            <consortium name="Drosophila 12 Genomes Consortium"/>
            <person name="Clark A.G."/>
            <person name="Eisen M.B."/>
            <person name="Smith D.R."/>
            <person name="Bergman C.M."/>
            <person name="Oliver B."/>
            <person name="Markow T.A."/>
            <person name="Kaufman T.C."/>
            <person name="Kellis M."/>
            <person name="Gelbart W."/>
            <person name="Iyer V.N."/>
            <person name="Pollard D.A."/>
            <person name="Sackton T.B."/>
            <person name="Larracuente A.M."/>
            <person name="Singh N.D."/>
            <person name="Abad J.P."/>
            <person name="Abt D.N."/>
            <person name="Adryan B."/>
            <person name="Aguade M."/>
            <person name="Akashi H."/>
            <person name="Anderson W.W."/>
            <person name="Aquadro C.F."/>
            <person name="Ardell D.H."/>
            <person name="Arguello R."/>
            <person name="Artieri C.G."/>
            <person name="Barbash D.A."/>
            <person name="Barker D."/>
            <person name="Barsanti P."/>
            <person name="Batterham P."/>
            <person name="Batzoglou S."/>
            <person name="Begun D."/>
            <person name="Bhutkar A."/>
            <person name="Blanco E."/>
            <person name="Bosak S.A."/>
            <person name="Bradley R.K."/>
            <person name="Brand A.D."/>
            <person name="Brent M.R."/>
            <person name="Brooks A.N."/>
            <person name="Brown R.H."/>
            <person name="Butlin R.K."/>
            <person name="Caggese C."/>
            <person name="Calvi B.R."/>
            <person name="Bernardo de Carvalho A."/>
            <person name="Caspi A."/>
            <person name="Castrezana S."/>
            <person name="Celniker S.E."/>
            <person name="Chang J.L."/>
            <person name="Chapple C."/>
            <person name="Chatterji S."/>
            <person name="Chinwalla A."/>
            <person name="Civetta A."/>
            <person name="Clifton S.W."/>
            <person name="Comeron J.M."/>
            <person name="Costello J.C."/>
            <person name="Coyne J.A."/>
            <person name="Daub J."/>
            <person name="David R.G."/>
            <person name="Delcher A.L."/>
            <person name="Delehaunty K."/>
            <person name="Do C.B."/>
            <person name="Ebling H."/>
            <person name="Edwards K."/>
            <person name="Eickbush T."/>
            <person name="Evans J.D."/>
            <person name="Filipski A."/>
            <person name="Findeiss S."/>
            <person name="Freyhult E."/>
            <person name="Fulton L."/>
            <person name="Fulton R."/>
            <person name="Garcia A.C."/>
            <person name="Gardiner A."/>
            <person name="Garfield D.A."/>
            <person name="Garvin B.E."/>
            <person name="Gibson G."/>
            <person name="Gilbert D."/>
            <person name="Gnerre S."/>
            <person name="Godfrey J."/>
            <person name="Good R."/>
            <person name="Gotea V."/>
            <person name="Gravely B."/>
            <person name="Greenberg A.J."/>
            <person name="Griffiths-Jones S."/>
            <person name="Gross S."/>
            <person name="Guigo R."/>
            <person name="Gustafson E.A."/>
            <person name="Haerty W."/>
            <person name="Hahn M.W."/>
            <person name="Halligan D.L."/>
            <person name="Halpern A.L."/>
            <person name="Halter G.M."/>
            <person name="Han M.V."/>
            <person name="Heger A."/>
            <person name="Hillier L."/>
            <person name="Hinrichs A.S."/>
            <person name="Holmes I."/>
            <person name="Hoskins R.A."/>
            <person name="Hubisz M.J."/>
            <person name="Hultmark D."/>
            <person name="Huntley M.A."/>
            <person name="Jaffe D.B."/>
            <person name="Jagadeeshan S."/>
            <person name="Jeck W.R."/>
            <person name="Johnson J."/>
            <person name="Jones C.D."/>
            <person name="Jordan W.C."/>
            <person name="Karpen G.H."/>
            <person name="Kataoka E."/>
            <person name="Keightley P.D."/>
            <person name="Kheradpour P."/>
            <person name="Kirkness E.F."/>
            <person name="Koerich L.B."/>
            <person name="Kristiansen K."/>
            <person name="Kudrna D."/>
            <person name="Kulathinal R.J."/>
            <person name="Kumar S."/>
            <person name="Kwok R."/>
            <person name="Lander E."/>
            <person name="Langley C.H."/>
            <person name="Lapoint R."/>
            <person name="Lazzaro B.P."/>
            <person name="Lee S.J."/>
            <person name="Levesque L."/>
            <person name="Li R."/>
            <person name="Lin C.F."/>
            <person name="Lin M.F."/>
            <person name="Lindblad-Toh K."/>
            <person name="Llopart A."/>
            <person name="Long M."/>
            <person name="Low L."/>
            <person name="Lozovsky E."/>
            <person name="Lu J."/>
            <person name="Luo M."/>
            <person name="Machado C.A."/>
            <person name="Makalowski W."/>
            <person name="Marzo M."/>
            <person name="Matsuda M."/>
            <person name="Matzkin L."/>
            <person name="McAllister B."/>
            <person name="McBride C.S."/>
            <person name="McKernan B."/>
            <person name="McKernan K."/>
            <person name="Mendez-Lago M."/>
            <person name="Minx P."/>
            <person name="Mollenhauer M.U."/>
            <person name="Montooth K."/>
            <person name="Mount S.M."/>
            <person name="Mu X."/>
            <person name="Myers E."/>
            <person name="Negre B."/>
            <person name="Newfeld S."/>
            <person name="Nielsen R."/>
            <person name="Noor M.A."/>
            <person name="O'Grady P."/>
            <person name="Pachter L."/>
            <person name="Papaceit M."/>
            <person name="Parisi M.J."/>
            <person name="Parisi M."/>
            <person name="Parts L."/>
            <person name="Pedersen J.S."/>
            <person name="Pesole G."/>
            <person name="Phillippy A.M."/>
            <person name="Ponting C.P."/>
            <person name="Pop M."/>
            <person name="Porcelli D."/>
            <person name="Powell J.R."/>
            <person name="Prohaska S."/>
            <person name="Pruitt K."/>
            <person name="Puig M."/>
            <person name="Quesneville H."/>
            <person name="Ram K.R."/>
            <person name="Rand D."/>
            <person name="Rasmussen M.D."/>
            <person name="Reed L.K."/>
            <person name="Reenan R."/>
            <person name="Reily A."/>
            <person name="Remington K.A."/>
            <person name="Rieger T.T."/>
            <person name="Ritchie M.G."/>
            <person name="Robin C."/>
            <person name="Rogers Y.H."/>
            <person name="Rohde C."/>
            <person name="Rozas J."/>
            <person name="Rubenfield M.J."/>
            <person name="Ruiz A."/>
            <person name="Russo S."/>
            <person name="Salzberg S.L."/>
            <person name="Sanchez-Gracia A."/>
            <person name="Saranga D.J."/>
            <person name="Sato H."/>
            <person name="Schaeffer S.W."/>
            <person name="Schatz M.C."/>
            <person name="Schlenke T."/>
            <person name="Schwartz R."/>
            <person name="Segarra C."/>
            <person name="Singh R.S."/>
            <person name="Sirot L."/>
            <person name="Sirota M."/>
            <person name="Sisneros N.B."/>
            <person name="Smith C.D."/>
            <person name="Smith T.F."/>
            <person name="Spieth J."/>
            <person name="Stage D.E."/>
            <person name="Stark A."/>
            <person name="Stephan W."/>
            <person name="Strausberg R.L."/>
            <person name="Strempel S."/>
            <person name="Sturgill D."/>
            <person name="Sutton G."/>
            <person name="Sutton G.G."/>
            <person name="Tao W."/>
            <person name="Teichmann S."/>
            <person name="Tobari Y.N."/>
            <person name="Tomimura Y."/>
            <person name="Tsolas J.M."/>
            <person name="Valente V.L."/>
            <person name="Venter E."/>
            <person name="Venter J.C."/>
            <person name="Vicario S."/>
            <person name="Vieira F.G."/>
            <person name="Vilella A.J."/>
            <person name="Villasante A."/>
            <person name="Walenz B."/>
            <person name="Wang J."/>
            <person name="Wasserman M."/>
            <person name="Watts T."/>
            <person name="Wilson D."/>
            <person name="Wilson R.K."/>
            <person name="Wing R.A."/>
            <person name="Wolfner M.F."/>
            <person name="Wong A."/>
            <person name="Wong G.K."/>
            <person name="Wu C.I."/>
            <person name="Wu G."/>
            <person name="Yamamoto D."/>
            <person name="Yang H.P."/>
            <person name="Yang S.P."/>
            <person name="Yorke J.A."/>
            <person name="Yoshida K."/>
            <person name="Zdobnov E."/>
            <person name="Zhang P."/>
            <person name="Zhang Y."/>
            <person name="Zimin A.V."/>
            <person name="Baldwin J."/>
            <person name="Abdouelleil A."/>
            <person name="Abdulkadir J."/>
            <person name="Abebe A."/>
            <person name="Abera B."/>
            <person name="Abreu J."/>
            <person name="Acer S.C."/>
            <person name="Aftuck L."/>
            <person name="Alexander A."/>
            <person name="An P."/>
            <person name="Anderson E."/>
            <person name="Anderson S."/>
            <person name="Arachi H."/>
            <person name="Azer M."/>
            <person name="Bachantsang P."/>
            <person name="Barry A."/>
            <person name="Bayul T."/>
            <person name="Berlin A."/>
            <person name="Bessette D."/>
            <person name="Bloom T."/>
            <person name="Blye J."/>
            <person name="Boguslavskiy L."/>
            <person name="Bonnet C."/>
            <person name="Boukhgalter B."/>
            <person name="Bourzgui I."/>
            <person name="Brown A."/>
            <person name="Cahill P."/>
            <person name="Channer S."/>
            <person name="Cheshatsang Y."/>
            <person name="Chuda L."/>
            <person name="Citroen M."/>
            <person name="Collymore A."/>
            <person name="Cooke P."/>
            <person name="Costello M."/>
            <person name="D'Aco K."/>
            <person name="Daza R."/>
            <person name="De Haan G."/>
            <person name="DeGray S."/>
            <person name="DeMaso C."/>
            <person name="Dhargay N."/>
            <person name="Dooley K."/>
            <person name="Dooley E."/>
            <person name="Doricent M."/>
            <person name="Dorje P."/>
            <person name="Dorjee K."/>
            <person name="Dupes A."/>
            <person name="Elong R."/>
            <person name="Falk J."/>
            <person name="Farina A."/>
            <person name="Faro S."/>
            <person name="Ferguson D."/>
            <person name="Fisher S."/>
            <person name="Foley C.D."/>
            <person name="Franke A."/>
            <person name="Friedrich D."/>
            <person name="Gadbois L."/>
            <person name="Gearin G."/>
            <person name="Gearin C.R."/>
            <person name="Giannoukos G."/>
            <person name="Goode T."/>
            <person name="Graham J."/>
            <person name="Grandbois E."/>
            <person name="Grewal S."/>
            <person name="Gyaltsen K."/>
            <person name="Hafez N."/>
            <person name="Hagos B."/>
            <person name="Hall J."/>
            <person name="Henson C."/>
            <person name="Hollinger A."/>
            <person name="Honan T."/>
            <person name="Huard M.D."/>
            <person name="Hughes L."/>
            <person name="Hurhula B."/>
            <person name="Husby M.E."/>
            <person name="Kamat A."/>
            <person name="Kanga B."/>
            <person name="Kashin S."/>
            <person name="Khazanovich D."/>
            <person name="Kisner P."/>
            <person name="Lance K."/>
            <person name="Lara M."/>
            <person name="Lee W."/>
            <person name="Lennon N."/>
            <person name="Letendre F."/>
            <person name="LeVine R."/>
            <person name="Lipovsky A."/>
            <person name="Liu X."/>
            <person name="Liu J."/>
            <person name="Liu S."/>
            <person name="Lokyitsang T."/>
            <person name="Lokyitsang Y."/>
            <person name="Lubonja R."/>
            <person name="Lui A."/>
            <person name="MacDonald P."/>
            <person name="Magnisalis V."/>
            <person name="Maru K."/>
            <person name="Matthews C."/>
            <person name="McCusker W."/>
            <person name="McDonough S."/>
            <person name="Mehta T."/>
            <person name="Meldrim J."/>
            <person name="Meneus L."/>
            <person name="Mihai O."/>
            <person name="Mihalev A."/>
            <person name="Mihova T."/>
            <person name="Mittelman R."/>
            <person name="Mlenga V."/>
            <person name="Montmayeur A."/>
            <person name="Mulrain L."/>
            <person name="Navidi A."/>
            <person name="Naylor J."/>
            <person name="Negash T."/>
            <person name="Nguyen T."/>
            <person name="Nguyen N."/>
            <person name="Nicol R."/>
            <person name="Norbu C."/>
            <person name="Norbu N."/>
            <person name="Novod N."/>
            <person name="O'Neill B."/>
            <person name="Osman S."/>
            <person name="Markiewicz E."/>
            <person name="Oyono O.L."/>
            <person name="Patti C."/>
            <person name="Phunkhang P."/>
            <person name="Pierre F."/>
            <person name="Priest M."/>
            <person name="Raghuraman S."/>
            <person name="Rege F."/>
            <person name="Reyes R."/>
            <person name="Rise C."/>
            <person name="Rogov P."/>
            <person name="Ross K."/>
            <person name="Ryan E."/>
            <person name="Settipalli S."/>
            <person name="Shea T."/>
            <person name="Sherpa N."/>
            <person name="Shi L."/>
            <person name="Shih D."/>
            <person name="Sparrow T."/>
            <person name="Spaulding J."/>
            <person name="Stalker J."/>
            <person name="Stange-Thomann N."/>
            <person name="Stavropoulos S."/>
            <person name="Stone C."/>
            <person name="Strader C."/>
            <person name="Tesfaye S."/>
            <person name="Thomson T."/>
            <person name="Thoulutsang Y."/>
            <person name="Thoulutsang D."/>
            <person name="Topham K."/>
            <person name="Topping I."/>
            <person name="Tsamla T."/>
            <person name="Vassiliev H."/>
            <person name="Vo A."/>
            <person name="Wangchuk T."/>
            <person name="Wangdi T."/>
            <person name="Weiand M."/>
            <person name="Wilkinson J."/>
            <person name="Wilson A."/>
            <person name="Yadav S."/>
            <person name="Young G."/>
            <person name="Yu Q."/>
            <person name="Zembek L."/>
            <person name="Zhong D."/>
            <person name="Zimmer A."/>
            <person name="Zwirko Z."/>
            <person name="Jaffe D.B."/>
            <person name="Alvarez P."/>
            <person name="Brockman W."/>
            <person name="Butler J."/>
            <person name="Chin C."/>
            <person name="Gnerre S."/>
            <person name="Grabherr M."/>
            <person name="Kleber M."/>
            <person name="Mauceli E."/>
            <person name="MacCallum I."/>
        </authorList>
    </citation>
    <scope>NUCLEOTIDE SEQUENCE [LARGE SCALE GENOMIC DNA]</scope>
    <source>
        <strain evidence="3">Tucson 15081-1352.22</strain>
    </source>
</reference>